<comment type="similarity">
    <text evidence="1">Belongs to the ABC transporter superfamily.</text>
</comment>
<dbReference type="EMBL" id="LGHB01000026">
    <property type="protein sequence ID" value="KUK95800.1"/>
    <property type="molecule type" value="Genomic_DNA"/>
</dbReference>
<dbReference type="PATRIC" id="fig|301375.6.peg.751"/>
<protein>
    <submittedName>
        <fullName evidence="7">ABC transporter, ATP-binding protein</fullName>
    </submittedName>
</protein>
<dbReference type="GO" id="GO:0005524">
    <property type="term" value="F:ATP binding"/>
    <property type="evidence" value="ECO:0007669"/>
    <property type="project" value="UniProtKB-KW"/>
</dbReference>
<reference evidence="7" key="1">
    <citation type="journal article" date="2015" name="MBio">
        <title>Genome-resolved metagenomic analysis reveals roles for candidate phyla and other microbial community members in biogeochemical transformations in oil reservoirs.</title>
        <authorList>
            <person name="Hu P."/>
            <person name="Tom L."/>
            <person name="Singh A."/>
            <person name="Thomas B.C."/>
            <person name="Baker B.J."/>
            <person name="Piceno Y.M."/>
            <person name="Andersen G.L."/>
            <person name="Banfield J.F."/>
        </authorList>
    </citation>
    <scope>NUCLEOTIDE SEQUENCE [LARGE SCALE GENOMIC DNA]</scope>
    <source>
        <strain evidence="7">56_747</strain>
    </source>
</reference>
<dbReference type="InterPro" id="IPR017871">
    <property type="entry name" value="ABC_transporter-like_CS"/>
</dbReference>
<evidence type="ECO:0000313" key="7">
    <source>
        <dbReference type="EMBL" id="KUK95800.1"/>
    </source>
</evidence>
<evidence type="ECO:0000256" key="2">
    <source>
        <dbReference type="ARBA" id="ARBA00022448"/>
    </source>
</evidence>
<dbReference type="PROSITE" id="PS50893">
    <property type="entry name" value="ABC_TRANSPORTER_2"/>
    <property type="match status" value="1"/>
</dbReference>
<dbReference type="InterPro" id="IPR003439">
    <property type="entry name" value="ABC_transporter-like_ATP-bd"/>
</dbReference>
<dbReference type="SMART" id="SM00382">
    <property type="entry name" value="AAA"/>
    <property type="match status" value="1"/>
</dbReference>
<dbReference type="SUPFAM" id="SSF52540">
    <property type="entry name" value="P-loop containing nucleoside triphosphate hydrolases"/>
    <property type="match status" value="1"/>
</dbReference>
<evidence type="ECO:0000313" key="8">
    <source>
        <dbReference type="Proteomes" id="UP000053961"/>
    </source>
</evidence>
<proteinExistence type="inferred from homology"/>
<gene>
    <name evidence="6" type="ORF">XD72_0639</name>
    <name evidence="7" type="ORF">XE07_1583</name>
</gene>
<dbReference type="PANTHER" id="PTHR42711:SF5">
    <property type="entry name" value="ABC TRANSPORTER ATP-BINDING PROTEIN NATA"/>
    <property type="match status" value="1"/>
</dbReference>
<evidence type="ECO:0000313" key="9">
    <source>
        <dbReference type="Proteomes" id="UP000057043"/>
    </source>
</evidence>
<dbReference type="EMBL" id="LGFT01000011">
    <property type="protein sequence ID" value="KUK44933.1"/>
    <property type="molecule type" value="Genomic_DNA"/>
</dbReference>
<dbReference type="Gene3D" id="3.40.50.300">
    <property type="entry name" value="P-loop containing nucleotide triphosphate hydrolases"/>
    <property type="match status" value="1"/>
</dbReference>
<evidence type="ECO:0000256" key="4">
    <source>
        <dbReference type="ARBA" id="ARBA00022840"/>
    </source>
</evidence>
<organism evidence="7 8">
    <name type="scientific">Methanothrix harundinacea</name>
    <dbReference type="NCBI Taxonomy" id="301375"/>
    <lineage>
        <taxon>Archaea</taxon>
        <taxon>Methanobacteriati</taxon>
        <taxon>Methanobacteriota</taxon>
        <taxon>Stenosarchaea group</taxon>
        <taxon>Methanomicrobia</taxon>
        <taxon>Methanotrichales</taxon>
        <taxon>Methanotrichaceae</taxon>
        <taxon>Methanothrix</taxon>
    </lineage>
</organism>
<reference evidence="8 9" key="2">
    <citation type="journal article" date="2015" name="MBio">
        <title>Genome-Resolved Metagenomic Analysis Reveals Roles for Candidate Phyla and Other Microbial Community Members in Biogeochemical Transformations in Oil Reservoirs.</title>
        <authorList>
            <person name="Hu P."/>
            <person name="Tom L."/>
            <person name="Singh A."/>
            <person name="Thomas B.C."/>
            <person name="Baker B.J."/>
            <person name="Piceno Y.M."/>
            <person name="Andersen G.L."/>
            <person name="Banfield J.F."/>
        </authorList>
    </citation>
    <scope>NUCLEOTIDE SEQUENCE [LARGE SCALE GENOMIC DNA]</scope>
    <source>
        <strain evidence="6">57_489</strain>
    </source>
</reference>
<keyword evidence="2" id="KW-0813">Transport</keyword>
<dbReference type="PANTHER" id="PTHR42711">
    <property type="entry name" value="ABC TRANSPORTER ATP-BINDING PROTEIN"/>
    <property type="match status" value="1"/>
</dbReference>
<dbReference type="InterPro" id="IPR003593">
    <property type="entry name" value="AAA+_ATPase"/>
</dbReference>
<dbReference type="Proteomes" id="UP000053961">
    <property type="component" value="Unassembled WGS sequence"/>
</dbReference>
<feature type="domain" description="ABC transporter" evidence="5">
    <location>
        <begin position="5"/>
        <end position="235"/>
    </location>
</feature>
<dbReference type="Proteomes" id="UP000057043">
    <property type="component" value="Unassembled WGS sequence"/>
</dbReference>
<evidence type="ECO:0000256" key="1">
    <source>
        <dbReference type="ARBA" id="ARBA00005417"/>
    </source>
</evidence>
<evidence type="ECO:0000256" key="3">
    <source>
        <dbReference type="ARBA" id="ARBA00022741"/>
    </source>
</evidence>
<keyword evidence="3" id="KW-0547">Nucleotide-binding</keyword>
<accession>A0A117MC16</accession>
<dbReference type="InterPro" id="IPR050763">
    <property type="entry name" value="ABC_transporter_ATP-binding"/>
</dbReference>
<dbReference type="GO" id="GO:0016887">
    <property type="term" value="F:ATP hydrolysis activity"/>
    <property type="evidence" value="ECO:0007669"/>
    <property type="project" value="InterPro"/>
</dbReference>
<comment type="caution">
    <text evidence="7">The sequence shown here is derived from an EMBL/GenBank/DDBJ whole genome shotgun (WGS) entry which is preliminary data.</text>
</comment>
<evidence type="ECO:0000259" key="5">
    <source>
        <dbReference type="PROSITE" id="PS50893"/>
    </source>
</evidence>
<dbReference type="AlphaFoldDB" id="A0A117MC16"/>
<dbReference type="PROSITE" id="PS00211">
    <property type="entry name" value="ABC_TRANSPORTER_1"/>
    <property type="match status" value="1"/>
</dbReference>
<sequence>MQIMIKTEHLSKEYGGKKVVDDLDLQVNLQETFGFLGPNGAGKTTTIRMLTTLTKPTFGRVWINGFDGVKEPTKVKREFGIVQQHLSLNRELSVRENLDLHARLHHIDKAERKERIDELLDYVDLAAYSDHLIDRISGGMKRRVMIARALIHRPKLLILDEPTVGLDAQTRRRIWDLIRRMNSDGTTVFLTTHYIEEAEALCDRVGIIHQGRIISLDSPLELRKRLGMAVVERRRSGDDTEYRYFPDRGSATEYVQSMPSSAESIVMRESNLEDVFVELTGRRVTE</sequence>
<dbReference type="Pfam" id="PF00005">
    <property type="entry name" value="ABC_tran"/>
    <property type="match status" value="1"/>
</dbReference>
<name>A0A117MC16_9EURY</name>
<evidence type="ECO:0000313" key="6">
    <source>
        <dbReference type="EMBL" id="KUK44933.1"/>
    </source>
</evidence>
<keyword evidence="4 7" id="KW-0067">ATP-binding</keyword>
<dbReference type="InterPro" id="IPR027417">
    <property type="entry name" value="P-loop_NTPase"/>
</dbReference>